<proteinExistence type="inferred from homology"/>
<comment type="subcellular location">
    <subcellularLocation>
        <location evidence="1">Nucleus</location>
    </subcellularLocation>
</comment>
<dbReference type="PANTHER" id="PTHR12264:SF21">
    <property type="entry name" value="TRANSCRIPTION INITIATION FACTOR TFIID SUBUNIT 12"/>
    <property type="match status" value="1"/>
</dbReference>
<evidence type="ECO:0000256" key="4">
    <source>
        <dbReference type="ARBA" id="ARBA00023015"/>
    </source>
</evidence>
<feature type="domain" description="Transcription initiation factor TFIID subunit 12" evidence="8">
    <location>
        <begin position="80"/>
        <end position="146"/>
    </location>
</feature>
<dbReference type="InterPro" id="IPR003228">
    <property type="entry name" value="TFIID_TAF12_dom"/>
</dbReference>
<keyword evidence="10" id="KW-1185">Reference proteome</keyword>
<dbReference type="EMBL" id="JAODUP010001037">
    <property type="protein sequence ID" value="KAK2141805.1"/>
    <property type="molecule type" value="Genomic_DNA"/>
</dbReference>
<dbReference type="AlphaFoldDB" id="A0AAD9MQL3"/>
<evidence type="ECO:0000256" key="7">
    <source>
        <dbReference type="SAM" id="MobiDB-lite"/>
    </source>
</evidence>
<evidence type="ECO:0000313" key="9">
    <source>
        <dbReference type="EMBL" id="KAK2141805.1"/>
    </source>
</evidence>
<dbReference type="PANTHER" id="PTHR12264">
    <property type="entry name" value="TRANSCRIPTION INITIATION FACTOR TFIID SUBUNIT 12"/>
    <property type="match status" value="1"/>
</dbReference>
<name>A0AAD9MQL3_9ANNE</name>
<dbReference type="GO" id="GO:0017025">
    <property type="term" value="F:TBP-class protein binding"/>
    <property type="evidence" value="ECO:0007669"/>
    <property type="project" value="TreeGrafter"/>
</dbReference>
<sequence>MDGLASGKGDNNSAVTSSQVLSQSHALSTSSPSSERSQPTIQTVHTSNSISMAVTNNAAVIASKMGSPSSAPQPVSVLDRRRIEELVKEVDSLEQMDDDVEDMLMQIADDFIDNVVSAACQLAKHRKSNTVEVKDVQMHLERCWNMWIPGFGSEELKPYKKSATTEAHKQRLSLIKKTLKKY</sequence>
<dbReference type="SUPFAM" id="SSF47113">
    <property type="entry name" value="Histone-fold"/>
    <property type="match status" value="1"/>
</dbReference>
<accession>A0AAD9MQL3</accession>
<dbReference type="Pfam" id="PF03847">
    <property type="entry name" value="TFIID_20kDa"/>
    <property type="match status" value="1"/>
</dbReference>
<gene>
    <name evidence="9" type="ORF">LSH36_1037g00069</name>
</gene>
<dbReference type="GO" id="GO:0051123">
    <property type="term" value="P:RNA polymerase II preinitiation complex assembly"/>
    <property type="evidence" value="ECO:0007669"/>
    <property type="project" value="TreeGrafter"/>
</dbReference>
<organism evidence="9 10">
    <name type="scientific">Paralvinella palmiformis</name>
    <dbReference type="NCBI Taxonomy" id="53620"/>
    <lineage>
        <taxon>Eukaryota</taxon>
        <taxon>Metazoa</taxon>
        <taxon>Spiralia</taxon>
        <taxon>Lophotrochozoa</taxon>
        <taxon>Annelida</taxon>
        <taxon>Polychaeta</taxon>
        <taxon>Sedentaria</taxon>
        <taxon>Canalipalpata</taxon>
        <taxon>Terebellida</taxon>
        <taxon>Terebelliformia</taxon>
        <taxon>Alvinellidae</taxon>
        <taxon>Paralvinella</taxon>
    </lineage>
</organism>
<evidence type="ECO:0000256" key="3">
    <source>
        <dbReference type="ARBA" id="ARBA00017484"/>
    </source>
</evidence>
<evidence type="ECO:0000256" key="1">
    <source>
        <dbReference type="ARBA" id="ARBA00004123"/>
    </source>
</evidence>
<feature type="compositionally biased region" description="Polar residues" evidence="7">
    <location>
        <begin position="38"/>
        <end position="49"/>
    </location>
</feature>
<dbReference type="Proteomes" id="UP001208570">
    <property type="component" value="Unassembled WGS sequence"/>
</dbReference>
<evidence type="ECO:0000256" key="2">
    <source>
        <dbReference type="ARBA" id="ARBA00007530"/>
    </source>
</evidence>
<dbReference type="InterPro" id="IPR009072">
    <property type="entry name" value="Histone-fold"/>
</dbReference>
<dbReference type="Gene3D" id="1.10.20.10">
    <property type="entry name" value="Histone, subunit A"/>
    <property type="match status" value="1"/>
</dbReference>
<dbReference type="GO" id="GO:0003677">
    <property type="term" value="F:DNA binding"/>
    <property type="evidence" value="ECO:0007669"/>
    <property type="project" value="TreeGrafter"/>
</dbReference>
<evidence type="ECO:0000313" key="10">
    <source>
        <dbReference type="Proteomes" id="UP001208570"/>
    </source>
</evidence>
<feature type="region of interest" description="Disordered" evidence="7">
    <location>
        <begin position="1"/>
        <end position="49"/>
    </location>
</feature>
<keyword evidence="6" id="KW-0539">Nucleus</keyword>
<dbReference type="GO" id="GO:0005669">
    <property type="term" value="C:transcription factor TFIID complex"/>
    <property type="evidence" value="ECO:0007669"/>
    <property type="project" value="InterPro"/>
</dbReference>
<keyword evidence="4" id="KW-0805">Transcription regulation</keyword>
<comment type="similarity">
    <text evidence="2">Belongs to the TAF12 family.</text>
</comment>
<dbReference type="FunFam" id="1.10.20.10:FF:000011">
    <property type="entry name" value="Transcription initiation factor TFIID subunit 12"/>
    <property type="match status" value="1"/>
</dbReference>
<dbReference type="InterPro" id="IPR037794">
    <property type="entry name" value="TAF12"/>
</dbReference>
<evidence type="ECO:0000259" key="8">
    <source>
        <dbReference type="Pfam" id="PF03847"/>
    </source>
</evidence>
<feature type="compositionally biased region" description="Low complexity" evidence="7">
    <location>
        <begin position="28"/>
        <end position="37"/>
    </location>
</feature>
<keyword evidence="5" id="KW-0804">Transcription</keyword>
<dbReference type="GO" id="GO:0000124">
    <property type="term" value="C:SAGA complex"/>
    <property type="evidence" value="ECO:0007669"/>
    <property type="project" value="InterPro"/>
</dbReference>
<reference evidence="9" key="1">
    <citation type="journal article" date="2023" name="Mol. Biol. Evol.">
        <title>Third-Generation Sequencing Reveals the Adaptive Role of the Epigenome in Three Deep-Sea Polychaetes.</title>
        <authorList>
            <person name="Perez M."/>
            <person name="Aroh O."/>
            <person name="Sun Y."/>
            <person name="Lan Y."/>
            <person name="Juniper S.K."/>
            <person name="Young C.R."/>
            <person name="Angers B."/>
            <person name="Qian P.Y."/>
        </authorList>
    </citation>
    <scope>NUCLEOTIDE SEQUENCE</scope>
    <source>
        <strain evidence="9">P08H-3</strain>
    </source>
</reference>
<evidence type="ECO:0000256" key="6">
    <source>
        <dbReference type="ARBA" id="ARBA00023242"/>
    </source>
</evidence>
<feature type="compositionally biased region" description="Polar residues" evidence="7">
    <location>
        <begin position="9"/>
        <end position="27"/>
    </location>
</feature>
<evidence type="ECO:0000256" key="5">
    <source>
        <dbReference type="ARBA" id="ARBA00023163"/>
    </source>
</evidence>
<dbReference type="GO" id="GO:0046982">
    <property type="term" value="F:protein heterodimerization activity"/>
    <property type="evidence" value="ECO:0007669"/>
    <property type="project" value="InterPro"/>
</dbReference>
<comment type="caution">
    <text evidence="9">The sequence shown here is derived from an EMBL/GenBank/DDBJ whole genome shotgun (WGS) entry which is preliminary data.</text>
</comment>
<dbReference type="CDD" id="cd07981">
    <property type="entry name" value="HFD_TAF12"/>
    <property type="match status" value="1"/>
</dbReference>
<protein>
    <recommendedName>
        <fullName evidence="3">Transcription initiation factor TFIID subunit 12</fullName>
    </recommendedName>
</protein>